<dbReference type="STRING" id="278856.A0A212EVQ6"/>
<protein>
    <submittedName>
        <fullName evidence="1">Gag protein</fullName>
    </submittedName>
</protein>
<dbReference type="Proteomes" id="UP000007151">
    <property type="component" value="Unassembled WGS sequence"/>
</dbReference>
<evidence type="ECO:0000313" key="1">
    <source>
        <dbReference type="EMBL" id="OWR45578.1"/>
    </source>
</evidence>
<dbReference type="PANTHER" id="PTHR33273">
    <property type="entry name" value="DOMAIN-CONTAINING PROTEIN, PUTATIVE-RELATED"/>
    <property type="match status" value="1"/>
</dbReference>
<name>A0A212EVQ6_DANPL</name>
<dbReference type="AlphaFoldDB" id="A0A212EVQ6"/>
<keyword evidence="2" id="KW-1185">Reference proteome</keyword>
<dbReference type="EMBL" id="AGBW02012137">
    <property type="protein sequence ID" value="OWR45578.1"/>
    <property type="molecule type" value="Genomic_DNA"/>
</dbReference>
<reference evidence="1 2" key="1">
    <citation type="journal article" date="2011" name="Cell">
        <title>The monarch butterfly genome yields insights into long-distance migration.</title>
        <authorList>
            <person name="Zhan S."/>
            <person name="Merlin C."/>
            <person name="Boore J.L."/>
            <person name="Reppert S.M."/>
        </authorList>
    </citation>
    <scope>NUCLEOTIDE SEQUENCE [LARGE SCALE GENOMIC DNA]</scope>
    <source>
        <strain evidence="1">F-2</strain>
    </source>
</reference>
<dbReference type="InParanoid" id="A0A212EVQ6"/>
<dbReference type="PANTHER" id="PTHR33273:SF2">
    <property type="entry name" value="ENDONUCLEASE_EXONUCLEASE_PHOSPHATASE DOMAIN-CONTAINING PROTEIN"/>
    <property type="match status" value="1"/>
</dbReference>
<comment type="caution">
    <text evidence="1">The sequence shown here is derived from an EMBL/GenBank/DDBJ whole genome shotgun (WGS) entry which is preliminary data.</text>
</comment>
<proteinExistence type="predicted"/>
<dbReference type="KEGG" id="dpl:KGM_208856"/>
<gene>
    <name evidence="1" type="ORF">KGM_208856</name>
</gene>
<organism evidence="1 2">
    <name type="scientific">Danaus plexippus plexippus</name>
    <dbReference type="NCBI Taxonomy" id="278856"/>
    <lineage>
        <taxon>Eukaryota</taxon>
        <taxon>Metazoa</taxon>
        <taxon>Ecdysozoa</taxon>
        <taxon>Arthropoda</taxon>
        <taxon>Hexapoda</taxon>
        <taxon>Insecta</taxon>
        <taxon>Pterygota</taxon>
        <taxon>Neoptera</taxon>
        <taxon>Endopterygota</taxon>
        <taxon>Lepidoptera</taxon>
        <taxon>Glossata</taxon>
        <taxon>Ditrysia</taxon>
        <taxon>Papilionoidea</taxon>
        <taxon>Nymphalidae</taxon>
        <taxon>Danainae</taxon>
        <taxon>Danaini</taxon>
        <taxon>Danaina</taxon>
        <taxon>Danaus</taxon>
        <taxon>Danaus</taxon>
    </lineage>
</organism>
<evidence type="ECO:0000313" key="2">
    <source>
        <dbReference type="Proteomes" id="UP000007151"/>
    </source>
</evidence>
<accession>A0A212EVQ6</accession>
<sequence>MQLPYNTFGQANKRKMKVIIRGLPKQVDLNKLKQEFNILSIPIVRIHRLQVNEDKKENISLILAVVPYNDDGKKLLRVCKIFGHSITMEPPKPKTKQCHRCQLWGHTQRYCHGKVKCVKCAGDHMSKKCERDPTKLPPKCANCGGRHTANYRKCPCCPDSEEHKLTQTIKKQTLCTSTKCI</sequence>